<evidence type="ECO:0000313" key="2">
    <source>
        <dbReference type="Proteomes" id="UP000073492"/>
    </source>
</evidence>
<dbReference type="EMBL" id="LFZO01000316">
    <property type="protein sequence ID" value="KXT09673.1"/>
    <property type="molecule type" value="Genomic_DNA"/>
</dbReference>
<organism evidence="1 2">
    <name type="scientific">Pseudocercospora musae</name>
    <dbReference type="NCBI Taxonomy" id="113226"/>
    <lineage>
        <taxon>Eukaryota</taxon>
        <taxon>Fungi</taxon>
        <taxon>Dikarya</taxon>
        <taxon>Ascomycota</taxon>
        <taxon>Pezizomycotina</taxon>
        <taxon>Dothideomycetes</taxon>
        <taxon>Dothideomycetidae</taxon>
        <taxon>Mycosphaerellales</taxon>
        <taxon>Mycosphaerellaceae</taxon>
        <taxon>Pseudocercospora</taxon>
    </lineage>
</organism>
<gene>
    <name evidence="1" type="ORF">AC579_9972</name>
</gene>
<evidence type="ECO:0000313" key="1">
    <source>
        <dbReference type="EMBL" id="KXT09673.1"/>
    </source>
</evidence>
<dbReference type="AlphaFoldDB" id="A0A139I4J9"/>
<accession>A0A139I4J9</accession>
<comment type="caution">
    <text evidence="1">The sequence shown here is derived from an EMBL/GenBank/DDBJ whole genome shotgun (WGS) entry which is preliminary data.</text>
</comment>
<dbReference type="Proteomes" id="UP000073492">
    <property type="component" value="Unassembled WGS sequence"/>
</dbReference>
<name>A0A139I4J9_9PEZI</name>
<sequence>MKSTNSCFSDHIDAFEACLANDRATNGHLPIANRQLLGAMEPMMTAFVNISWARMSSWETAQQLV</sequence>
<protein>
    <submittedName>
        <fullName evidence="1">Uncharacterized protein</fullName>
    </submittedName>
</protein>
<proteinExistence type="predicted"/>
<keyword evidence="2" id="KW-1185">Reference proteome</keyword>
<reference evidence="1 2" key="1">
    <citation type="submission" date="2015-07" db="EMBL/GenBank/DDBJ databases">
        <title>Comparative genomics of the Sigatoka disease complex on banana suggests a link between parallel evolutionary changes in Pseudocercospora fijiensis and Pseudocercospora eumusae and increased virulence on the banana host.</title>
        <authorList>
            <person name="Chang T.-C."/>
            <person name="Salvucci A."/>
            <person name="Crous P.W."/>
            <person name="Stergiopoulos I."/>
        </authorList>
    </citation>
    <scope>NUCLEOTIDE SEQUENCE [LARGE SCALE GENOMIC DNA]</scope>
    <source>
        <strain evidence="1 2">CBS 116634</strain>
    </source>
</reference>